<dbReference type="InterPro" id="IPR019432">
    <property type="entry name" value="Acyltransferase_MbtK/IucB-like"/>
</dbReference>
<gene>
    <name evidence="4" type="ORF">EJP67_26935</name>
</gene>
<name>A0A433MSD7_9BURK</name>
<dbReference type="PANTHER" id="PTHR31438">
    <property type="entry name" value="LYSINE N-ACYLTRANSFERASE C17G9.06C-RELATED"/>
    <property type="match status" value="1"/>
</dbReference>
<sequence>MVHDFARLSQVVDEADALRGSLAQVLAEAFRRPAPAAAAAATTPSAIGAWVFHAHPDGQPLEVRLDAAKLSVGPQGGSERTSRWTLREQAGTLRLEWPLDAGTEPEETHLLAAIEAVFVRHPECKALPLQVPSPCIARLVGAGAVDLADGQLPSVVRETFWQLPLVWQRNPREPFAQRHVMSQGKRHPLRPAKPVGTVYQRHIPWLSQTLTLDTVDIERDLPAFNRWMNDPVVAHFWEEQGDLAKHRAYLDAIAADPRVTGLIGRLDGEAFGYFEVYWAKEDRIAPFYDAGDHDRGWHALIGEERFRGKPFLTAWMPSVSHYLFLDDCRTQRIVIEPRADNHKMIKSLGRCGYAHVKEFDFPHKRAMLGMLLRERFFGEALWIPQGESTISPTSAERAEHPTEDPSYANP</sequence>
<keyword evidence="4" id="KW-0808">Transferase</keyword>
<protein>
    <submittedName>
        <fullName evidence="4">GNAT family N-acetyltransferase</fullName>
    </submittedName>
</protein>
<dbReference type="GO" id="GO:0019290">
    <property type="term" value="P:siderophore biosynthetic process"/>
    <property type="evidence" value="ECO:0007669"/>
    <property type="project" value="InterPro"/>
</dbReference>
<evidence type="ECO:0000313" key="5">
    <source>
        <dbReference type="Proteomes" id="UP000281118"/>
    </source>
</evidence>
<evidence type="ECO:0000256" key="1">
    <source>
        <dbReference type="ARBA" id="ARBA00004924"/>
    </source>
</evidence>
<accession>A0A433MSD7</accession>
<dbReference type="AlphaFoldDB" id="A0A433MSD7"/>
<dbReference type="InterPro" id="IPR016181">
    <property type="entry name" value="Acyl_CoA_acyltransferase"/>
</dbReference>
<dbReference type="PANTHER" id="PTHR31438:SF1">
    <property type="entry name" value="LYSINE N-ACYLTRANSFERASE C17G9.06C-RELATED"/>
    <property type="match status" value="1"/>
</dbReference>
<reference evidence="4 5" key="1">
    <citation type="submission" date="2018-12" db="EMBL/GenBank/DDBJ databases">
        <title>The genome sequences of Variovorax guangxiensis DSM 27352.</title>
        <authorList>
            <person name="Gao J."/>
            <person name="Sun J."/>
        </authorList>
    </citation>
    <scope>NUCLEOTIDE SEQUENCE [LARGE SCALE GENOMIC DNA]</scope>
    <source>
        <strain evidence="4 5">DSM 27352</strain>
    </source>
</reference>
<dbReference type="SUPFAM" id="SSF55729">
    <property type="entry name" value="Acyl-CoA N-acyltransferases (Nat)"/>
    <property type="match status" value="1"/>
</dbReference>
<dbReference type="Pfam" id="PF13523">
    <property type="entry name" value="Acetyltransf_8"/>
    <property type="match status" value="1"/>
</dbReference>
<dbReference type="SMART" id="SM01006">
    <property type="entry name" value="AlcB"/>
    <property type="match status" value="1"/>
</dbReference>
<dbReference type="GO" id="GO:0016410">
    <property type="term" value="F:N-acyltransferase activity"/>
    <property type="evidence" value="ECO:0007669"/>
    <property type="project" value="TreeGrafter"/>
</dbReference>
<feature type="region of interest" description="Disordered" evidence="2">
    <location>
        <begin position="388"/>
        <end position="410"/>
    </location>
</feature>
<evidence type="ECO:0000313" key="4">
    <source>
        <dbReference type="EMBL" id="RUR70699.1"/>
    </source>
</evidence>
<dbReference type="OrthoDB" id="9087497at2"/>
<dbReference type="EMBL" id="RXFT01000015">
    <property type="protein sequence ID" value="RUR70699.1"/>
    <property type="molecule type" value="Genomic_DNA"/>
</dbReference>
<comment type="pathway">
    <text evidence="1">Siderophore biosynthesis.</text>
</comment>
<comment type="caution">
    <text evidence="4">The sequence shown here is derived from an EMBL/GenBank/DDBJ whole genome shotgun (WGS) entry which is preliminary data.</text>
</comment>
<dbReference type="Gene3D" id="3.40.630.30">
    <property type="match status" value="1"/>
</dbReference>
<evidence type="ECO:0000259" key="3">
    <source>
        <dbReference type="SMART" id="SM01006"/>
    </source>
</evidence>
<evidence type="ECO:0000256" key="2">
    <source>
        <dbReference type="SAM" id="MobiDB-lite"/>
    </source>
</evidence>
<organism evidence="4 5">
    <name type="scientific">Variovorax guangxiensis</name>
    <dbReference type="NCBI Taxonomy" id="1775474"/>
    <lineage>
        <taxon>Bacteria</taxon>
        <taxon>Pseudomonadati</taxon>
        <taxon>Pseudomonadota</taxon>
        <taxon>Betaproteobacteria</taxon>
        <taxon>Burkholderiales</taxon>
        <taxon>Comamonadaceae</taxon>
        <taxon>Variovorax</taxon>
    </lineage>
</organism>
<dbReference type="Proteomes" id="UP000281118">
    <property type="component" value="Unassembled WGS sequence"/>
</dbReference>
<feature type="domain" description="Acyltransferase MbtK/IucB-like conserved" evidence="3">
    <location>
        <begin position="213"/>
        <end position="260"/>
    </location>
</feature>
<proteinExistence type="predicted"/>